<organism evidence="15 16">
    <name type="scientific">Basidiobolus meristosporus CBS 931.73</name>
    <dbReference type="NCBI Taxonomy" id="1314790"/>
    <lineage>
        <taxon>Eukaryota</taxon>
        <taxon>Fungi</taxon>
        <taxon>Fungi incertae sedis</taxon>
        <taxon>Zoopagomycota</taxon>
        <taxon>Entomophthoromycotina</taxon>
        <taxon>Basidiobolomycetes</taxon>
        <taxon>Basidiobolales</taxon>
        <taxon>Basidiobolaceae</taxon>
        <taxon>Basidiobolus</taxon>
    </lineage>
</organism>
<dbReference type="CDD" id="cd22948">
    <property type="entry name" value="Coatomer_WDAD_alpha"/>
    <property type="match status" value="1"/>
</dbReference>
<keyword evidence="4 11" id="KW-0853">WD repeat</keyword>
<evidence type="ECO:0000256" key="11">
    <source>
        <dbReference type="PROSITE-ProRule" id="PRU00221"/>
    </source>
</evidence>
<dbReference type="PRINTS" id="PR00320">
    <property type="entry name" value="GPROTEINBRPT"/>
</dbReference>
<dbReference type="FunCoup" id="A0A1Y1Y327">
    <property type="interactions" value="905"/>
</dbReference>
<dbReference type="SUPFAM" id="SSF50969">
    <property type="entry name" value="YVTN repeat-like/Quinoprotein amine dehydrogenase"/>
    <property type="match status" value="1"/>
</dbReference>
<keyword evidence="6 10" id="KW-0931">ER-Golgi transport</keyword>
<dbReference type="FunFam" id="1.25.40.470:FF:000002">
    <property type="entry name" value="Coatomer subunit alpha"/>
    <property type="match status" value="1"/>
</dbReference>
<dbReference type="Pfam" id="PF23953">
    <property type="entry name" value="TPR_COPA_B"/>
    <property type="match status" value="1"/>
</dbReference>
<dbReference type="Gene3D" id="1.25.40.470">
    <property type="match status" value="1"/>
</dbReference>
<dbReference type="InterPro" id="IPR010714">
    <property type="entry name" value="Coatomer_asu_C"/>
</dbReference>
<dbReference type="PANTHER" id="PTHR19876:SF1">
    <property type="entry name" value="COATOMER SUBUNIT ALPHA"/>
    <property type="match status" value="1"/>
</dbReference>
<evidence type="ECO:0000256" key="9">
    <source>
        <dbReference type="ARBA" id="ARBA00023136"/>
    </source>
</evidence>
<proteinExistence type="predicted"/>
<keyword evidence="8 10" id="KW-0333">Golgi apparatus</keyword>
<dbReference type="GO" id="GO:0006888">
    <property type="term" value="P:endoplasmic reticulum to Golgi vesicle-mediated transport"/>
    <property type="evidence" value="ECO:0007669"/>
    <property type="project" value="InterPro"/>
</dbReference>
<keyword evidence="5" id="KW-0677">Repeat</keyword>
<dbReference type="InterPro" id="IPR047312">
    <property type="entry name" value="Coatomer_alpha_WD-assoc_reg"/>
</dbReference>
<keyword evidence="7 10" id="KW-0653">Protein transport</keyword>
<dbReference type="InterPro" id="IPR015943">
    <property type="entry name" value="WD40/YVTN_repeat-like_dom_sf"/>
</dbReference>
<dbReference type="STRING" id="1314790.A0A1Y1Y327"/>
<dbReference type="GO" id="GO:0006890">
    <property type="term" value="P:retrograde vesicle-mediated transport, Golgi to endoplasmic reticulum"/>
    <property type="evidence" value="ECO:0007669"/>
    <property type="project" value="TreeGrafter"/>
</dbReference>
<feature type="repeat" description="WD" evidence="11">
    <location>
        <begin position="89"/>
        <end position="130"/>
    </location>
</feature>
<dbReference type="InterPro" id="IPR006692">
    <property type="entry name" value="Beta-prop_COPA/B_2nd"/>
</dbReference>
<evidence type="ECO:0000256" key="4">
    <source>
        <dbReference type="ARBA" id="ARBA00022574"/>
    </source>
</evidence>
<dbReference type="PROSITE" id="PS50082">
    <property type="entry name" value="WD_REPEATS_2"/>
    <property type="match status" value="5"/>
</dbReference>
<evidence type="ECO:0000256" key="6">
    <source>
        <dbReference type="ARBA" id="ARBA00022892"/>
    </source>
</evidence>
<dbReference type="GO" id="GO:0006886">
    <property type="term" value="P:intracellular protein transport"/>
    <property type="evidence" value="ECO:0007669"/>
    <property type="project" value="UniProtKB-UniRule"/>
</dbReference>
<dbReference type="InterPro" id="IPR036322">
    <property type="entry name" value="WD40_repeat_dom_sf"/>
</dbReference>
<dbReference type="SMART" id="SM00320">
    <property type="entry name" value="WD40"/>
    <property type="match status" value="7"/>
</dbReference>
<feature type="domain" description="COPA/B TPR" evidence="14">
    <location>
        <begin position="628"/>
        <end position="773"/>
    </location>
</feature>
<sequence length="1211" mass="135616">MLFKWESTSTRVKGLAFHPRRPWVLTSLHSGGLELWDYRTGALLERFEEHTGPVRGVSFHPTKELFVSGGDDMRVKVWDVKTRRCLFTLSGHSDYIRTVFFHPRFPWIVSASDDLTIRIWNWQSRACIAVLAGHTHYVMCAQFHPTEDLIASASLDQTVRIWDTSGLRSKNVAPVSVLDGGMASGMGQQADVVADVDVTVRFVLEGHSRGVNWVSFHPSQALLVSGGDDKQIRVWRFNVHRAWETEVYRGHTDNVSSVLFHPHHGLIVSCGEDMTIRVWDTDAKTLVQCFSNTHNRFWALCSHPKGNLFASGHDGGLAVFKLNRERPAWTMHEGSLFYVRENHIRAMNYATGKDAPLVTIKRLNTYTAPKTVTYNNAEKAFLITTQCESPIYELYRIPKGYTGGALIKNEVLSGSCSAAVFLSRNRFAVLNQPGNTIDIKDLSNATTATINFDRVIRDISYSPGGGLMLFTDSCVILYHVPTRRALAELSVDAVKYAVWAPDMSMVALLAKHSVTLCTKDLVKKCQARESSRVKSGAFDSTGVFIYNTLDHIKFLLFQGDHGIIRTVGEPVYLLRSEGTVLHILDRKNKPDSIVIDPTEYQFKLALIEKNLSRAVHFIRDSSLVGKGVVAYLQQLGYPEIAMFFVDDETDRFELALDAGNIDAALRSCQSIDKYGCWAKLSDEALKHGNRHVAELAYRRIKRLDRLSFLYLVTGDLEKINSILAVAEQENGAEMQYNNALLVGNVEARIKILVETNQLPLAYLTAKSHGLDTKASQILMMANMAEVDIQLPTTSGRFLPTPSPLLSRPTVENWPLLSSSKGAFENIVKGIVAGIPAGNDELLAEHRDLSNENMDDKPDDPTDWGIEEICLDEVREPVRFVMPSSGIEESDVRCRHSSLAVDHIACGFFDTAMNLLNSQSGVVNFAPLKPLFLTVFRTASTLMSMNPSIVSIRVPIRRSIEETRLEKSAPGVIFTLANLTNRFHLASKLTSDGKFEDAIAQFKGILHTLVLTTVDQAHLRHAEELLSSCREYIVGLQMERVRQNIRDDDKENVKRILELSAYFTHCDLQNSHKQLSLRLAMTLSFRYKNFRSASSFAGRLLDSSPPSRVVAQARQVQSVSDKASRDEILLNYDPFKPLLICGSTYTPIHDMDRKVECPYCHSSYHLECQGKLCTTCDISQIGASATGLRILYGPSSNNKQREREAIESIEFP</sequence>
<dbReference type="InterPro" id="IPR020472">
    <property type="entry name" value="WD40_PAC1"/>
</dbReference>
<gene>
    <name evidence="15" type="ORF">K493DRAFT_263484</name>
</gene>
<comment type="caution">
    <text evidence="15">The sequence shown here is derived from an EMBL/GenBank/DDBJ whole genome shotgun (WGS) entry which is preliminary data.</text>
</comment>
<dbReference type="InParanoid" id="A0A1Y1Y327"/>
<dbReference type="Pfam" id="PF04053">
    <property type="entry name" value="B-prop_COPA_B_2nd"/>
    <property type="match status" value="1"/>
</dbReference>
<evidence type="ECO:0000256" key="1">
    <source>
        <dbReference type="ARBA" id="ARBA00004255"/>
    </source>
</evidence>
<keyword evidence="9 10" id="KW-0472">Membrane</keyword>
<dbReference type="Gene3D" id="2.130.10.10">
    <property type="entry name" value="YVTN repeat-like/Quinoprotein amine dehydrogenase"/>
    <property type="match status" value="1"/>
</dbReference>
<comment type="subunit">
    <text evidence="10">Oligomeric complex that consists of at least the alpha, beta, beta', gamma, delta, epsilon and zeta subunits.</text>
</comment>
<evidence type="ECO:0000256" key="10">
    <source>
        <dbReference type="PIRNR" id="PIRNR003354"/>
    </source>
</evidence>
<dbReference type="PROSITE" id="PS50294">
    <property type="entry name" value="WD_REPEATS_REGION"/>
    <property type="match status" value="5"/>
</dbReference>
<evidence type="ECO:0000259" key="13">
    <source>
        <dbReference type="Pfam" id="PF06957"/>
    </source>
</evidence>
<dbReference type="Pfam" id="PF00400">
    <property type="entry name" value="WD40"/>
    <property type="match status" value="5"/>
</dbReference>
<feature type="repeat" description="WD" evidence="11">
    <location>
        <begin position="47"/>
        <end position="88"/>
    </location>
</feature>
<evidence type="ECO:0000313" key="15">
    <source>
        <dbReference type="EMBL" id="ORX92400.1"/>
    </source>
</evidence>
<dbReference type="InterPro" id="IPR050844">
    <property type="entry name" value="Coatomer_complex_subunit"/>
</dbReference>
<evidence type="ECO:0000256" key="3">
    <source>
        <dbReference type="ARBA" id="ARBA00022490"/>
    </source>
</evidence>
<feature type="repeat" description="WD" evidence="11">
    <location>
        <begin position="248"/>
        <end position="289"/>
    </location>
</feature>
<evidence type="ECO:0000313" key="16">
    <source>
        <dbReference type="Proteomes" id="UP000193498"/>
    </source>
</evidence>
<comment type="function">
    <text evidence="10">The coatomer is a cytosolic protein complex that binds to dilysine motifs and reversibly associates with Golgi non-clathrin-coated vesicles, which further mediate biosynthetic protein transport from the ER, via the Golgi up to the trans Golgi network.</text>
</comment>
<dbReference type="GO" id="GO:0005198">
    <property type="term" value="F:structural molecule activity"/>
    <property type="evidence" value="ECO:0007669"/>
    <property type="project" value="InterPro"/>
</dbReference>
<dbReference type="AlphaFoldDB" id="A0A1Y1Y327"/>
<feature type="repeat" description="WD" evidence="11">
    <location>
        <begin position="204"/>
        <end position="235"/>
    </location>
</feature>
<keyword evidence="16" id="KW-1185">Reference proteome</keyword>
<dbReference type="SUPFAM" id="SSF50978">
    <property type="entry name" value="WD40 repeat-like"/>
    <property type="match status" value="1"/>
</dbReference>
<evidence type="ECO:0000259" key="12">
    <source>
        <dbReference type="Pfam" id="PF04053"/>
    </source>
</evidence>
<dbReference type="CDD" id="cd00200">
    <property type="entry name" value="WD40"/>
    <property type="match status" value="1"/>
</dbReference>
<comment type="subcellular location">
    <subcellularLocation>
        <location evidence="10">Cytoplasm</location>
    </subcellularLocation>
    <subcellularLocation>
        <location evidence="1 10">Golgi apparatus membrane</location>
        <topology evidence="1 10">Peripheral membrane protein</topology>
        <orientation evidence="1">Cytoplasmic side</orientation>
    </subcellularLocation>
</comment>
<dbReference type="EMBL" id="MCFE01000277">
    <property type="protein sequence ID" value="ORX92400.1"/>
    <property type="molecule type" value="Genomic_DNA"/>
</dbReference>
<dbReference type="OrthoDB" id="10261470at2759"/>
<evidence type="ECO:0000256" key="8">
    <source>
        <dbReference type="ARBA" id="ARBA00023034"/>
    </source>
</evidence>
<protein>
    <recommendedName>
        <fullName evidence="10">Coatomer subunit alpha</fullName>
    </recommendedName>
</protein>
<dbReference type="InterPro" id="IPR011044">
    <property type="entry name" value="Quino_amine_DH_bsu"/>
</dbReference>
<dbReference type="GO" id="GO:0000139">
    <property type="term" value="C:Golgi membrane"/>
    <property type="evidence" value="ECO:0007669"/>
    <property type="project" value="UniProtKB-SubCell"/>
</dbReference>
<feature type="domain" description="Coatomer alpha subunit C-terminal" evidence="13">
    <location>
        <begin position="853"/>
        <end position="1189"/>
    </location>
</feature>
<dbReference type="Pfam" id="PF06957">
    <property type="entry name" value="COPI_C"/>
    <property type="match status" value="1"/>
</dbReference>
<evidence type="ECO:0000256" key="7">
    <source>
        <dbReference type="ARBA" id="ARBA00022927"/>
    </source>
</evidence>
<dbReference type="Proteomes" id="UP000193498">
    <property type="component" value="Unassembled WGS sequence"/>
</dbReference>
<dbReference type="InterPro" id="IPR056176">
    <property type="entry name" value="TPR_COPA_B"/>
</dbReference>
<dbReference type="PANTHER" id="PTHR19876">
    <property type="entry name" value="COATOMER"/>
    <property type="match status" value="1"/>
</dbReference>
<dbReference type="InterPro" id="IPR016391">
    <property type="entry name" value="Coatomer_asu"/>
</dbReference>
<evidence type="ECO:0000256" key="5">
    <source>
        <dbReference type="ARBA" id="ARBA00022737"/>
    </source>
</evidence>
<evidence type="ECO:0000259" key="14">
    <source>
        <dbReference type="Pfam" id="PF23953"/>
    </source>
</evidence>
<dbReference type="GO" id="GO:0006891">
    <property type="term" value="P:intra-Golgi vesicle-mediated transport"/>
    <property type="evidence" value="ECO:0007669"/>
    <property type="project" value="TreeGrafter"/>
</dbReference>
<keyword evidence="3 10" id="KW-0963">Cytoplasm</keyword>
<dbReference type="GO" id="GO:0030126">
    <property type="term" value="C:COPI vesicle coat"/>
    <property type="evidence" value="ECO:0007669"/>
    <property type="project" value="UniProtKB-UniRule"/>
</dbReference>
<dbReference type="InterPro" id="IPR001680">
    <property type="entry name" value="WD40_rpt"/>
</dbReference>
<dbReference type="PIRSF" id="PIRSF003354">
    <property type="entry name" value="Coatomer_alpha_subunit"/>
    <property type="match status" value="1"/>
</dbReference>
<feature type="domain" description="COPA/B second beta-propeller" evidence="12">
    <location>
        <begin position="341"/>
        <end position="584"/>
    </location>
</feature>
<reference evidence="15 16" key="1">
    <citation type="submission" date="2016-07" db="EMBL/GenBank/DDBJ databases">
        <title>Pervasive Adenine N6-methylation of Active Genes in Fungi.</title>
        <authorList>
            <consortium name="DOE Joint Genome Institute"/>
            <person name="Mondo S.J."/>
            <person name="Dannebaum R.O."/>
            <person name="Kuo R.C."/>
            <person name="Labutti K."/>
            <person name="Haridas S."/>
            <person name="Kuo A."/>
            <person name="Salamov A."/>
            <person name="Ahrendt S.R."/>
            <person name="Lipzen A."/>
            <person name="Sullivan W."/>
            <person name="Andreopoulos W.B."/>
            <person name="Clum A."/>
            <person name="Lindquist E."/>
            <person name="Daum C."/>
            <person name="Ramamoorthy G.K."/>
            <person name="Gryganskyi A."/>
            <person name="Culley D."/>
            <person name="Magnuson J.K."/>
            <person name="James T.Y."/>
            <person name="O'Malley M.A."/>
            <person name="Stajich J.E."/>
            <person name="Spatafora J.W."/>
            <person name="Visel A."/>
            <person name="Grigoriev I.V."/>
        </authorList>
    </citation>
    <scope>NUCLEOTIDE SEQUENCE [LARGE SCALE GENOMIC DNA]</scope>
    <source>
        <strain evidence="15 16">CBS 931.73</strain>
    </source>
</reference>
<keyword evidence="2 10" id="KW-0813">Transport</keyword>
<accession>A0A1Y1Y327</accession>
<feature type="repeat" description="WD" evidence="11">
    <location>
        <begin position="131"/>
        <end position="163"/>
    </location>
</feature>
<name>A0A1Y1Y327_9FUNG</name>
<evidence type="ECO:0000256" key="2">
    <source>
        <dbReference type="ARBA" id="ARBA00022448"/>
    </source>
</evidence>